<dbReference type="PROSITE" id="PS51371">
    <property type="entry name" value="CBS"/>
    <property type="match status" value="1"/>
</dbReference>
<sequence length="394" mass="44708">MATQQPIVDPSRRIAPDLTLEFLQKLKLDALISEVRKPVEPLVYARTTDKVSLILNLLRIHDIISLPIYDPIKGKFIAIINVVHIVKFLMLRKVYTIPVSTNEPIDGKYELGDRIREDLKDVYDLPITEVINSIDPTTLASFKMYHKNVPLIACLQVMGTKENVYSILSSVAKEKEKMEGEVRQAIIITQWDAINFLINNETLKQNNAFDLPASKAMQRNWISFTGKDDPNQPSHRLPETSAKMTFALSITQEMSAFAGFKIMAIHKLSSIAVVDNDSKLVDNLSASDIRFLTIDNIIDGLLPGKYLLLLIQEFLQKIRSHPKEVAACTEDTKLEEIMRSAISIGVHRIWVKEKGTDKPIGVVSMSDMLDMLVGHIRPHEFVDMEWLNDFNMKK</sequence>
<evidence type="ECO:0000313" key="5">
    <source>
        <dbReference type="EMBL" id="CAG8688185.1"/>
    </source>
</evidence>
<evidence type="ECO:0000256" key="3">
    <source>
        <dbReference type="PROSITE-ProRule" id="PRU00703"/>
    </source>
</evidence>
<comment type="caution">
    <text evidence="5">The sequence shown here is derived from an EMBL/GenBank/DDBJ whole genome shotgun (WGS) entry which is preliminary data.</text>
</comment>
<evidence type="ECO:0000256" key="2">
    <source>
        <dbReference type="ARBA" id="ARBA00023122"/>
    </source>
</evidence>
<dbReference type="Gene3D" id="3.10.580.10">
    <property type="entry name" value="CBS-domain"/>
    <property type="match status" value="1"/>
</dbReference>
<dbReference type="InterPro" id="IPR050511">
    <property type="entry name" value="AMPK_gamma/SDS23_families"/>
</dbReference>
<dbReference type="Pfam" id="PF00571">
    <property type="entry name" value="CBS"/>
    <property type="match status" value="1"/>
</dbReference>
<dbReference type="EMBL" id="CAJVPY010007868">
    <property type="protein sequence ID" value="CAG8688185.1"/>
    <property type="molecule type" value="Genomic_DNA"/>
</dbReference>
<dbReference type="PANTHER" id="PTHR13780">
    <property type="entry name" value="AMP-ACTIVATED PROTEIN KINASE, GAMMA REGULATORY SUBUNIT"/>
    <property type="match status" value="1"/>
</dbReference>
<reference evidence="5" key="1">
    <citation type="submission" date="2021-06" db="EMBL/GenBank/DDBJ databases">
        <authorList>
            <person name="Kallberg Y."/>
            <person name="Tangrot J."/>
            <person name="Rosling A."/>
        </authorList>
    </citation>
    <scope>NUCLEOTIDE SEQUENCE</scope>
    <source>
        <strain evidence="5">MA453B</strain>
    </source>
</reference>
<feature type="domain" description="CBS" evidence="4">
    <location>
        <begin position="320"/>
        <end position="381"/>
    </location>
</feature>
<dbReference type="Proteomes" id="UP000789405">
    <property type="component" value="Unassembled WGS sequence"/>
</dbReference>
<evidence type="ECO:0000313" key="6">
    <source>
        <dbReference type="Proteomes" id="UP000789405"/>
    </source>
</evidence>
<organism evidence="5 6">
    <name type="scientific">Dentiscutata erythropus</name>
    <dbReference type="NCBI Taxonomy" id="1348616"/>
    <lineage>
        <taxon>Eukaryota</taxon>
        <taxon>Fungi</taxon>
        <taxon>Fungi incertae sedis</taxon>
        <taxon>Mucoromycota</taxon>
        <taxon>Glomeromycotina</taxon>
        <taxon>Glomeromycetes</taxon>
        <taxon>Diversisporales</taxon>
        <taxon>Gigasporaceae</taxon>
        <taxon>Dentiscutata</taxon>
    </lineage>
</organism>
<keyword evidence="2 3" id="KW-0129">CBS domain</keyword>
<accession>A0A9N9ERK6</accession>
<protein>
    <submittedName>
        <fullName evidence="5">26384_t:CDS:1</fullName>
    </submittedName>
</protein>
<feature type="non-terminal residue" evidence="5">
    <location>
        <position position="394"/>
    </location>
</feature>
<dbReference type="InterPro" id="IPR046342">
    <property type="entry name" value="CBS_dom_sf"/>
</dbReference>
<keyword evidence="1" id="KW-0677">Repeat</keyword>
<name>A0A9N9ERK6_9GLOM</name>
<evidence type="ECO:0000256" key="1">
    <source>
        <dbReference type="ARBA" id="ARBA00022737"/>
    </source>
</evidence>
<dbReference type="SMART" id="SM00116">
    <property type="entry name" value="CBS"/>
    <property type="match status" value="3"/>
</dbReference>
<keyword evidence="6" id="KW-1185">Reference proteome</keyword>
<gene>
    <name evidence="5" type="ORF">DERYTH_LOCUS12196</name>
</gene>
<dbReference type="SUPFAM" id="SSF54631">
    <property type="entry name" value="CBS-domain pair"/>
    <property type="match status" value="2"/>
</dbReference>
<evidence type="ECO:0000259" key="4">
    <source>
        <dbReference type="PROSITE" id="PS51371"/>
    </source>
</evidence>
<dbReference type="AlphaFoldDB" id="A0A9N9ERK6"/>
<proteinExistence type="predicted"/>
<dbReference type="OrthoDB" id="449052at2759"/>
<dbReference type="InterPro" id="IPR000644">
    <property type="entry name" value="CBS_dom"/>
</dbReference>